<organism evidence="1 2">
    <name type="scientific">Caballeronia terrestris</name>
    <dbReference type="NCBI Taxonomy" id="1226301"/>
    <lineage>
        <taxon>Bacteria</taxon>
        <taxon>Pseudomonadati</taxon>
        <taxon>Pseudomonadota</taxon>
        <taxon>Betaproteobacteria</taxon>
        <taxon>Burkholderiales</taxon>
        <taxon>Burkholderiaceae</taxon>
        <taxon>Caballeronia</taxon>
    </lineage>
</organism>
<comment type="caution">
    <text evidence="1">The sequence shown here is derived from an EMBL/GenBank/DDBJ whole genome shotgun (WGS) entry which is preliminary data.</text>
</comment>
<accession>A0A158KY86</accession>
<dbReference type="AlphaFoldDB" id="A0A158KY86"/>
<dbReference type="EMBL" id="FCOL02000215">
    <property type="protein sequence ID" value="SAL86084.1"/>
    <property type="molecule type" value="Genomic_DNA"/>
</dbReference>
<evidence type="ECO:0000313" key="1">
    <source>
        <dbReference type="EMBL" id="SAL86084.1"/>
    </source>
</evidence>
<proteinExistence type="predicted"/>
<dbReference type="Proteomes" id="UP000054925">
    <property type="component" value="Unassembled WGS sequence"/>
</dbReference>
<protein>
    <submittedName>
        <fullName evidence="1">Uncharacterized protein</fullName>
    </submittedName>
</protein>
<sequence length="38" mass="4088">MEELGPPDSWMALASLNPGDGWGTRRTPADLLAFLSIT</sequence>
<name>A0A158KY86_9BURK</name>
<reference evidence="1" key="1">
    <citation type="submission" date="2016-01" db="EMBL/GenBank/DDBJ databases">
        <authorList>
            <person name="Peeters C."/>
        </authorList>
    </citation>
    <scope>NUCLEOTIDE SEQUENCE [LARGE SCALE GENOMIC DNA]</scope>
    <source>
        <strain evidence="1">LMG 22937</strain>
    </source>
</reference>
<evidence type="ECO:0000313" key="2">
    <source>
        <dbReference type="Proteomes" id="UP000054925"/>
    </source>
</evidence>
<gene>
    <name evidence="1" type="ORF">AWB67_07108</name>
</gene>
<keyword evidence="2" id="KW-1185">Reference proteome</keyword>